<keyword evidence="1 3" id="KW-0863">Zinc-finger</keyword>
<keyword evidence="9" id="KW-1185">Reference proteome</keyword>
<reference evidence="8 9" key="1">
    <citation type="journal article" date="2024" name="BMC Genomics">
        <title>De novo assembly and annotation of Popillia japonica's genome with initial clues to its potential as an invasive pest.</title>
        <authorList>
            <person name="Cucini C."/>
            <person name="Boschi S."/>
            <person name="Funari R."/>
            <person name="Cardaioli E."/>
            <person name="Iannotti N."/>
            <person name="Marturano G."/>
            <person name="Paoli F."/>
            <person name="Bruttini M."/>
            <person name="Carapelli A."/>
            <person name="Frati F."/>
            <person name="Nardi F."/>
        </authorList>
    </citation>
    <scope>NUCLEOTIDE SEQUENCE [LARGE SCALE GENOMIC DNA]</scope>
    <source>
        <strain evidence="8">DMR45628</strain>
    </source>
</reference>
<dbReference type="SMART" id="SM00233">
    <property type="entry name" value="PH"/>
    <property type="match status" value="2"/>
</dbReference>
<dbReference type="SUPFAM" id="SSF50729">
    <property type="entry name" value="PH domain-like"/>
    <property type="match status" value="2"/>
</dbReference>
<dbReference type="SMART" id="SM00228">
    <property type="entry name" value="PDZ"/>
    <property type="match status" value="1"/>
</dbReference>
<dbReference type="CDD" id="cd16473">
    <property type="entry name" value="RING-H2_RNF103"/>
    <property type="match status" value="1"/>
</dbReference>
<dbReference type="Gene3D" id="2.30.42.10">
    <property type="match status" value="1"/>
</dbReference>
<evidence type="ECO:0000256" key="3">
    <source>
        <dbReference type="PROSITE-ProRule" id="PRU00175"/>
    </source>
</evidence>
<feature type="domain" description="PH" evidence="5">
    <location>
        <begin position="141"/>
        <end position="247"/>
    </location>
</feature>
<dbReference type="CDD" id="cd00136">
    <property type="entry name" value="PDZ_canonical"/>
    <property type="match status" value="1"/>
</dbReference>
<organism evidence="8 9">
    <name type="scientific">Popillia japonica</name>
    <name type="common">Japanese beetle</name>
    <dbReference type="NCBI Taxonomy" id="7064"/>
    <lineage>
        <taxon>Eukaryota</taxon>
        <taxon>Metazoa</taxon>
        <taxon>Ecdysozoa</taxon>
        <taxon>Arthropoda</taxon>
        <taxon>Hexapoda</taxon>
        <taxon>Insecta</taxon>
        <taxon>Pterygota</taxon>
        <taxon>Neoptera</taxon>
        <taxon>Endopterygota</taxon>
        <taxon>Coleoptera</taxon>
        <taxon>Polyphaga</taxon>
        <taxon>Scarabaeiformia</taxon>
        <taxon>Scarabaeidae</taxon>
        <taxon>Rutelinae</taxon>
        <taxon>Popillia</taxon>
    </lineage>
</organism>
<keyword evidence="2" id="KW-0862">Zinc</keyword>
<feature type="domain" description="PH" evidence="5">
    <location>
        <begin position="272"/>
        <end position="369"/>
    </location>
</feature>
<dbReference type="PANTHER" id="PTHR47644:SF1">
    <property type="entry name" value="PDZ DOMAIN-CONTAINING PROTEIN"/>
    <property type="match status" value="1"/>
</dbReference>
<dbReference type="InterPro" id="IPR011993">
    <property type="entry name" value="PH-like_dom_sf"/>
</dbReference>
<dbReference type="Proteomes" id="UP001458880">
    <property type="component" value="Unassembled WGS sequence"/>
</dbReference>
<name>A0AAW1I9N9_POPJA</name>
<evidence type="ECO:0000256" key="1">
    <source>
        <dbReference type="ARBA" id="ARBA00022771"/>
    </source>
</evidence>
<dbReference type="GO" id="GO:0008270">
    <property type="term" value="F:zinc ion binding"/>
    <property type="evidence" value="ECO:0007669"/>
    <property type="project" value="UniProtKB-KW"/>
</dbReference>
<gene>
    <name evidence="8" type="ORF">QE152_g37854</name>
</gene>
<evidence type="ECO:0000313" key="9">
    <source>
        <dbReference type="Proteomes" id="UP001458880"/>
    </source>
</evidence>
<dbReference type="SMART" id="SM00184">
    <property type="entry name" value="RING"/>
    <property type="match status" value="1"/>
</dbReference>
<accession>A0AAW1I9N9</accession>
<dbReference type="SUPFAM" id="SSF57850">
    <property type="entry name" value="RING/U-box"/>
    <property type="match status" value="1"/>
</dbReference>
<dbReference type="Pfam" id="PF00169">
    <property type="entry name" value="PH"/>
    <property type="match status" value="2"/>
</dbReference>
<dbReference type="InterPro" id="IPR013083">
    <property type="entry name" value="Znf_RING/FYVE/PHD"/>
</dbReference>
<comment type="caution">
    <text evidence="8">The sequence shown here is derived from an EMBL/GenBank/DDBJ whole genome shotgun (WGS) entry which is preliminary data.</text>
</comment>
<keyword evidence="1 3" id="KW-0479">Metal-binding</keyword>
<evidence type="ECO:0000256" key="2">
    <source>
        <dbReference type="ARBA" id="ARBA00022833"/>
    </source>
</evidence>
<dbReference type="SUPFAM" id="SSF50156">
    <property type="entry name" value="PDZ domain-like"/>
    <property type="match status" value="1"/>
</dbReference>
<evidence type="ECO:0000259" key="6">
    <source>
        <dbReference type="PROSITE" id="PS50089"/>
    </source>
</evidence>
<sequence length="573" mass="65062">MVLAPESSPTNHESLKKRLEELFKLMWMVWCRENIAIKLMSPQPNESDKTVVVRRESGEFGFRIHGSKPVVVSAIEPDTPAESSGLEVGDIVLSVNGINVLDKSHSEVVKIAHAGSDTLSLEVARTCGVLSPTSAADHIGVPIYSGYLWKLGGYASGVPTNKWIRRWFVLKKDNCLYFYKTDVDKQPVGAMMLQSYEICREDDSSPGVQSRQYRFCIRRTGMPTLHLAADNEPTISKWLEVLANAVEESQIADAWLEQARRNLTLAPNAIPKPDCFGYLVKLGTQWKSWSRRYCVLKDACLYFYQDANSRSAFGVACLHGYKVQQTASGSKKHAFEILAPEPGQKHFYFHTESDMDRKRWLAALEYSIDRWLKVDCYYTSNKTAFIIRNQDLTIDGRVYCFVRDIAQRKIARKTGMNTEKEKQSGVGWRSLLLAAGMGAAAASAVFMIGKNIEESQQEVSRQRQQADRRQHQQADCRPRQQAEHSQRQEAERRQPSYKQEINGGECALCLEKFTPVCRLPCGHVFHNHCIDPWLANPNNGCPTCRRYVFTYFNITSYNKKKRKSSTSWQQIGA</sequence>
<evidence type="ECO:0000256" key="4">
    <source>
        <dbReference type="SAM" id="MobiDB-lite"/>
    </source>
</evidence>
<evidence type="ECO:0000259" key="7">
    <source>
        <dbReference type="PROSITE" id="PS50106"/>
    </source>
</evidence>
<dbReference type="Gene3D" id="2.30.29.30">
    <property type="entry name" value="Pleckstrin-homology domain (PH domain)/Phosphotyrosine-binding domain (PTB)"/>
    <property type="match status" value="2"/>
</dbReference>
<dbReference type="PANTHER" id="PTHR47644">
    <property type="entry name" value="AGAP008221-PA"/>
    <property type="match status" value="1"/>
</dbReference>
<dbReference type="InterPro" id="IPR001841">
    <property type="entry name" value="Znf_RING"/>
</dbReference>
<dbReference type="Pfam" id="PF00595">
    <property type="entry name" value="PDZ"/>
    <property type="match status" value="1"/>
</dbReference>
<evidence type="ECO:0000259" key="5">
    <source>
        <dbReference type="PROSITE" id="PS50003"/>
    </source>
</evidence>
<dbReference type="PROSITE" id="PS50003">
    <property type="entry name" value="PH_DOMAIN"/>
    <property type="match status" value="2"/>
</dbReference>
<dbReference type="PROSITE" id="PS50106">
    <property type="entry name" value="PDZ"/>
    <property type="match status" value="1"/>
</dbReference>
<dbReference type="Gene3D" id="3.30.40.10">
    <property type="entry name" value="Zinc/RING finger domain, C3HC4 (zinc finger)"/>
    <property type="match status" value="1"/>
</dbReference>
<dbReference type="Pfam" id="PF13639">
    <property type="entry name" value="zf-RING_2"/>
    <property type="match status" value="1"/>
</dbReference>
<dbReference type="EMBL" id="JASPKY010000758">
    <property type="protein sequence ID" value="KAK9685698.1"/>
    <property type="molecule type" value="Genomic_DNA"/>
</dbReference>
<evidence type="ECO:0000313" key="8">
    <source>
        <dbReference type="EMBL" id="KAK9685698.1"/>
    </source>
</evidence>
<dbReference type="InterPro" id="IPR001849">
    <property type="entry name" value="PH_domain"/>
</dbReference>
<proteinExistence type="predicted"/>
<feature type="domain" description="PDZ" evidence="7">
    <location>
        <begin position="49"/>
        <end position="127"/>
    </location>
</feature>
<dbReference type="InterPro" id="IPR036034">
    <property type="entry name" value="PDZ_sf"/>
</dbReference>
<feature type="domain" description="RING-type" evidence="6">
    <location>
        <begin position="506"/>
        <end position="545"/>
    </location>
</feature>
<feature type="region of interest" description="Disordered" evidence="4">
    <location>
        <begin position="456"/>
        <end position="496"/>
    </location>
</feature>
<feature type="compositionally biased region" description="Basic and acidic residues" evidence="4">
    <location>
        <begin position="460"/>
        <end position="494"/>
    </location>
</feature>
<dbReference type="AlphaFoldDB" id="A0AAW1I9N9"/>
<dbReference type="InterPro" id="IPR001478">
    <property type="entry name" value="PDZ"/>
</dbReference>
<dbReference type="PROSITE" id="PS50089">
    <property type="entry name" value="ZF_RING_2"/>
    <property type="match status" value="1"/>
</dbReference>
<protein>
    <submittedName>
        <fullName evidence="8">Ring finger domain</fullName>
    </submittedName>
</protein>